<dbReference type="Proteomes" id="UP000553632">
    <property type="component" value="Unassembled WGS sequence"/>
</dbReference>
<evidence type="ECO:0000313" key="2">
    <source>
        <dbReference type="Proteomes" id="UP000553632"/>
    </source>
</evidence>
<proteinExistence type="predicted"/>
<feature type="non-terminal residue" evidence="1">
    <location>
        <position position="122"/>
    </location>
</feature>
<keyword evidence="2" id="KW-1185">Reference proteome</keyword>
<name>A0A7J6S0Z3_PEROL</name>
<reference evidence="1 2" key="1">
    <citation type="submission" date="2020-04" db="EMBL/GenBank/DDBJ databases">
        <title>Perkinsus olseni comparative genomics.</title>
        <authorList>
            <person name="Bogema D.R."/>
        </authorList>
    </citation>
    <scope>NUCLEOTIDE SEQUENCE [LARGE SCALE GENOMIC DNA]</scope>
    <source>
        <strain evidence="1 2">ATCC PRA-207</strain>
    </source>
</reference>
<accession>A0A7J6S0Z3</accession>
<protein>
    <submittedName>
        <fullName evidence="1">Uncharacterized protein</fullName>
    </submittedName>
</protein>
<sequence>AEMWLMLSSMLRMKNKVEAVLAEEIRSLHEHLDSPNSQRLLRLFEENSGLPGVIVDKLEEDRLEELSSDDAHARIAFLQSTLTRFAEERSLSLFGKGELERKDLKRQKSWLQEQLQLAENSR</sequence>
<dbReference type="AlphaFoldDB" id="A0A7J6S0Z3"/>
<dbReference type="EMBL" id="JABANO010021696">
    <property type="protein sequence ID" value="KAF4726391.1"/>
    <property type="molecule type" value="Genomic_DNA"/>
</dbReference>
<comment type="caution">
    <text evidence="1">The sequence shown here is derived from an EMBL/GenBank/DDBJ whole genome shotgun (WGS) entry which is preliminary data.</text>
</comment>
<gene>
    <name evidence="1" type="ORF">FOZ63_018537</name>
</gene>
<feature type="non-terminal residue" evidence="1">
    <location>
        <position position="1"/>
    </location>
</feature>
<organism evidence="1 2">
    <name type="scientific">Perkinsus olseni</name>
    <name type="common">Perkinsus atlanticus</name>
    <dbReference type="NCBI Taxonomy" id="32597"/>
    <lineage>
        <taxon>Eukaryota</taxon>
        <taxon>Sar</taxon>
        <taxon>Alveolata</taxon>
        <taxon>Perkinsozoa</taxon>
        <taxon>Perkinsea</taxon>
        <taxon>Perkinsida</taxon>
        <taxon>Perkinsidae</taxon>
        <taxon>Perkinsus</taxon>
    </lineage>
</organism>
<evidence type="ECO:0000313" key="1">
    <source>
        <dbReference type="EMBL" id="KAF4726391.1"/>
    </source>
</evidence>